<accession>A0A8H5C757</accession>
<evidence type="ECO:0000313" key="3">
    <source>
        <dbReference type="Proteomes" id="UP000541558"/>
    </source>
</evidence>
<dbReference type="PANTHER" id="PTHR43130">
    <property type="entry name" value="ARAC-FAMILY TRANSCRIPTIONAL REGULATOR"/>
    <property type="match status" value="1"/>
</dbReference>
<dbReference type="CDD" id="cd03139">
    <property type="entry name" value="GATase1_PfpI_2"/>
    <property type="match status" value="1"/>
</dbReference>
<gene>
    <name evidence="2" type="ORF">D9611_009650</name>
</gene>
<name>A0A8H5C757_9AGAR</name>
<protein>
    <recommendedName>
        <fullName evidence="1">DJ-1/PfpI domain-containing protein</fullName>
    </recommendedName>
</protein>
<dbReference type="SUPFAM" id="SSF52317">
    <property type="entry name" value="Class I glutamine amidotransferase-like"/>
    <property type="match status" value="1"/>
</dbReference>
<feature type="domain" description="DJ-1/PfpI" evidence="1">
    <location>
        <begin position="25"/>
        <end position="196"/>
    </location>
</feature>
<dbReference type="OrthoDB" id="543156at2759"/>
<evidence type="ECO:0000313" key="2">
    <source>
        <dbReference type="EMBL" id="KAF5335821.1"/>
    </source>
</evidence>
<dbReference type="PANTHER" id="PTHR43130:SF15">
    <property type="entry name" value="THIJ_PFPI FAMILY PROTEIN (AFU_ORTHOLOGUE AFUA_5G14240)"/>
    <property type="match status" value="1"/>
</dbReference>
<dbReference type="InterPro" id="IPR002818">
    <property type="entry name" value="DJ-1/PfpI"/>
</dbReference>
<dbReference type="Gene3D" id="3.40.50.880">
    <property type="match status" value="1"/>
</dbReference>
<dbReference type="AlphaFoldDB" id="A0A8H5C757"/>
<sequence length="232" mass="24949">MSVALEFPASAQPADKVPLSFGLVLYPGFQALDVFGPLDALNVLSFLYPIKLYVLAETLDPVSTKSPQGLEHPGSAFSQSIVPTHTFDTAPKVDVLIVPGGVGNRPPNDVGSAIAYIRRVYPEAQYLFTVCTGSGMAAQAGVLDGKKATTNKAAFKRISGYRPQVEWVGKARWVVDGNAWTAAGVSAGIDAIFDFIKVVYGEDVASLIANFMEYERHLDPSWDPYAELHGVQ</sequence>
<keyword evidence="3" id="KW-1185">Reference proteome</keyword>
<dbReference type="Pfam" id="PF01965">
    <property type="entry name" value="DJ-1_PfpI"/>
    <property type="match status" value="1"/>
</dbReference>
<proteinExistence type="predicted"/>
<dbReference type="InterPro" id="IPR029062">
    <property type="entry name" value="Class_I_gatase-like"/>
</dbReference>
<dbReference type="Proteomes" id="UP000541558">
    <property type="component" value="Unassembled WGS sequence"/>
</dbReference>
<comment type="caution">
    <text evidence="2">The sequence shown here is derived from an EMBL/GenBank/DDBJ whole genome shotgun (WGS) entry which is preliminary data.</text>
</comment>
<organism evidence="2 3">
    <name type="scientific">Ephemerocybe angulata</name>
    <dbReference type="NCBI Taxonomy" id="980116"/>
    <lineage>
        <taxon>Eukaryota</taxon>
        <taxon>Fungi</taxon>
        <taxon>Dikarya</taxon>
        <taxon>Basidiomycota</taxon>
        <taxon>Agaricomycotina</taxon>
        <taxon>Agaricomycetes</taxon>
        <taxon>Agaricomycetidae</taxon>
        <taxon>Agaricales</taxon>
        <taxon>Agaricineae</taxon>
        <taxon>Psathyrellaceae</taxon>
        <taxon>Ephemerocybe</taxon>
    </lineage>
</organism>
<evidence type="ECO:0000259" key="1">
    <source>
        <dbReference type="Pfam" id="PF01965"/>
    </source>
</evidence>
<dbReference type="InterPro" id="IPR052158">
    <property type="entry name" value="INH-QAR"/>
</dbReference>
<reference evidence="2 3" key="1">
    <citation type="journal article" date="2020" name="ISME J.">
        <title>Uncovering the hidden diversity of litter-decomposition mechanisms in mushroom-forming fungi.</title>
        <authorList>
            <person name="Floudas D."/>
            <person name="Bentzer J."/>
            <person name="Ahren D."/>
            <person name="Johansson T."/>
            <person name="Persson P."/>
            <person name="Tunlid A."/>
        </authorList>
    </citation>
    <scope>NUCLEOTIDE SEQUENCE [LARGE SCALE GENOMIC DNA]</scope>
    <source>
        <strain evidence="2 3">CBS 175.51</strain>
    </source>
</reference>
<dbReference type="EMBL" id="JAACJK010000060">
    <property type="protein sequence ID" value="KAF5335821.1"/>
    <property type="molecule type" value="Genomic_DNA"/>
</dbReference>